<dbReference type="Gene3D" id="2.70.98.50">
    <property type="entry name" value="putative glycoside hydrolase family protein from bacillus halodurans"/>
    <property type="match status" value="1"/>
</dbReference>
<dbReference type="EMBL" id="MCGH01000002">
    <property type="protein sequence ID" value="ODM05120.1"/>
    <property type="molecule type" value="Genomic_DNA"/>
</dbReference>
<dbReference type="InterPro" id="IPR016518">
    <property type="entry name" value="Alpha-L-fucosidase"/>
</dbReference>
<dbReference type="InterPro" id="IPR027414">
    <property type="entry name" value="GH95_N_dom"/>
</dbReference>
<feature type="domain" description="Glycosyl hydrolase family 95 N-terminal" evidence="1">
    <location>
        <begin position="3"/>
        <end position="252"/>
    </location>
</feature>
<dbReference type="RefSeq" id="WP_069151493.1">
    <property type="nucleotide sequence ID" value="NZ_MCGH01000002.1"/>
</dbReference>
<dbReference type="GO" id="GO:0005975">
    <property type="term" value="P:carbohydrate metabolic process"/>
    <property type="evidence" value="ECO:0007669"/>
    <property type="project" value="InterPro"/>
</dbReference>
<evidence type="ECO:0000313" key="5">
    <source>
        <dbReference type="Proteomes" id="UP000094067"/>
    </source>
</evidence>
<dbReference type="Gene3D" id="1.50.10.10">
    <property type="match status" value="1"/>
</dbReference>
<accession>A0A1E3A8M7</accession>
<dbReference type="FunFam" id="1.50.10.10:FF:000028">
    <property type="entry name" value="Alpha-L-fucosidase 2"/>
    <property type="match status" value="1"/>
</dbReference>
<dbReference type="PIRSF" id="PIRSF007663">
    <property type="entry name" value="UCP007663"/>
    <property type="match status" value="1"/>
</dbReference>
<evidence type="ECO:0000259" key="2">
    <source>
        <dbReference type="Pfam" id="PF21307"/>
    </source>
</evidence>
<dbReference type="Pfam" id="PF22124">
    <property type="entry name" value="Glyco_hydro_95_cat"/>
    <property type="match status" value="1"/>
</dbReference>
<dbReference type="Pfam" id="PF14498">
    <property type="entry name" value="Glyco_hyd_65N_2"/>
    <property type="match status" value="1"/>
</dbReference>
<feature type="domain" description="Glycosyl hydrolase family 95 catalytic" evidence="3">
    <location>
        <begin position="280"/>
        <end position="695"/>
    </location>
</feature>
<dbReference type="Gene3D" id="2.60.40.1180">
    <property type="entry name" value="Golgi alpha-mannosidase II"/>
    <property type="match status" value="1"/>
</dbReference>
<dbReference type="InterPro" id="IPR013780">
    <property type="entry name" value="Glyco_hydro_b"/>
</dbReference>
<dbReference type="PANTHER" id="PTHR31084">
    <property type="entry name" value="ALPHA-L-FUCOSIDASE 2"/>
    <property type="match status" value="1"/>
</dbReference>
<organism evidence="4 5">
    <name type="scientific">Eisenbergiella tayi</name>
    <dbReference type="NCBI Taxonomy" id="1432052"/>
    <lineage>
        <taxon>Bacteria</taxon>
        <taxon>Bacillati</taxon>
        <taxon>Bacillota</taxon>
        <taxon>Clostridia</taxon>
        <taxon>Lachnospirales</taxon>
        <taxon>Lachnospiraceae</taxon>
        <taxon>Eisenbergiella</taxon>
    </lineage>
</organism>
<protein>
    <submittedName>
        <fullName evidence="4">Uncharacterized protein</fullName>
    </submittedName>
</protein>
<dbReference type="Proteomes" id="UP000094067">
    <property type="component" value="Unassembled WGS sequence"/>
</dbReference>
<evidence type="ECO:0000259" key="1">
    <source>
        <dbReference type="Pfam" id="PF14498"/>
    </source>
</evidence>
<dbReference type="PANTHER" id="PTHR31084:SF0">
    <property type="entry name" value="ALPHA-L-FUCOSIDASE 2"/>
    <property type="match status" value="1"/>
</dbReference>
<dbReference type="InterPro" id="IPR012341">
    <property type="entry name" value="6hp_glycosidase-like_sf"/>
</dbReference>
<dbReference type="AlphaFoldDB" id="A0A1E3A8M7"/>
<gene>
    <name evidence="4" type="ORF">BEI61_01003</name>
</gene>
<dbReference type="InterPro" id="IPR008928">
    <property type="entry name" value="6-hairpin_glycosidase_sf"/>
</dbReference>
<dbReference type="InterPro" id="IPR049053">
    <property type="entry name" value="AFCA-like_C"/>
</dbReference>
<dbReference type="PATRIC" id="fig|1432052.4.peg.1130"/>
<feature type="domain" description="Alpha fucosidase A-like C-terminal" evidence="2">
    <location>
        <begin position="697"/>
        <end position="754"/>
    </location>
</feature>
<proteinExistence type="predicted"/>
<evidence type="ECO:0000259" key="3">
    <source>
        <dbReference type="Pfam" id="PF22124"/>
    </source>
</evidence>
<sequence>MELWYKEPASYWEEALPLGNGRLGAMVWSGTAQEKISLNEDSLWSGYPQSHDISGAAEYYLQARRLSMEKKYEEAQALLEQNVLGEYTQSYLPLGELTLDMAHPEGEIRNYKRALELEKALSRLEYSAGEINYTREMFISAPDQVMVMHISADRPGMVSLKAGFSCQLRAKVSIEENRMILDGIAPSQVDPSYIDSPDPVIYEDAPDKKGMQFCAVLEIDSEGGEMKRLPEGLEVIHADSVTLFLAARTSFNGPFRHPFLEGKPYKEPCFAELQAAREKGYDRLLERHIEEYQQYFNRVSMDLGPGREELPVPERLADWDKDVDPARFTLLFQYGRYLLISSSRPGTQPANLQGIWNQHLRAPWSSNYTVNINTEMNYWGAETVNLPEMHEPLFDLIRNLRISGGNTARIHYNAGGFVSHHNSDIWCLSTPVGNRGKGTAVYAFWPLSAGWLSAHVYDHYLFSGDLDFLRQTGYPVIHDAARFFLDVLTENEDGELIFAPSTSPENQFIYHGKVCAVSQTTTMTMAIVREVLENAAACCRVLGIDQEFLAEAEEALGRLPSYRIGSRGELLEWNEELEENEPTHRHTSHLYPLYPGRQISLEETPELAEACRRTLELRGEESTGWALAWRICLWARLHDGEKAYGMLKKQMRPVNGSNPMNYQQGGGCYPNMFGAHPPFQIDSNFGSCAGIAEMLMQSTEETIDLLPALPRAFGTGMVSGLRTRAGATVAVSFRDGRLEKAELKGTMPQERELTVCYKGRKKKIILGKGMSVSLTEADF</sequence>
<dbReference type="SUPFAM" id="SSF48208">
    <property type="entry name" value="Six-hairpin glycosidases"/>
    <property type="match status" value="1"/>
</dbReference>
<name>A0A1E3A8M7_9FIRM</name>
<dbReference type="Pfam" id="PF21307">
    <property type="entry name" value="Glyco_hydro_95_C"/>
    <property type="match status" value="1"/>
</dbReference>
<reference evidence="4 5" key="1">
    <citation type="submission" date="2016-07" db="EMBL/GenBank/DDBJ databases">
        <title>Characterization of isolates of Eisenbergiella tayi derived from blood cultures, using whole genome sequencing.</title>
        <authorList>
            <person name="Burdz T."/>
            <person name="Wiebe D."/>
            <person name="Huynh C."/>
            <person name="Bernard K."/>
        </authorList>
    </citation>
    <scope>NUCLEOTIDE SEQUENCE [LARGE SCALE GENOMIC DNA]</scope>
    <source>
        <strain evidence="4 5">NML 110608</strain>
    </source>
</reference>
<dbReference type="InterPro" id="IPR054363">
    <property type="entry name" value="GH95_cat"/>
</dbReference>
<comment type="caution">
    <text evidence="4">The sequence shown here is derived from an EMBL/GenBank/DDBJ whole genome shotgun (WGS) entry which is preliminary data.</text>
</comment>
<evidence type="ECO:0000313" key="4">
    <source>
        <dbReference type="EMBL" id="ODM05120.1"/>
    </source>
</evidence>
<dbReference type="GO" id="GO:0004560">
    <property type="term" value="F:alpha-L-fucosidase activity"/>
    <property type="evidence" value="ECO:0007669"/>
    <property type="project" value="InterPro"/>
</dbReference>